<keyword evidence="2" id="KW-1185">Reference proteome</keyword>
<protein>
    <submittedName>
        <fullName evidence="1">Uncharacterized protein</fullName>
    </submittedName>
</protein>
<dbReference type="EMBL" id="AP023421">
    <property type="protein sequence ID" value="BCK85921.1"/>
    <property type="molecule type" value="Genomic_DNA"/>
</dbReference>
<dbReference type="RefSeq" id="WP_213543856.1">
    <property type="nucleotide sequence ID" value="NZ_AP023421.1"/>
</dbReference>
<evidence type="ECO:0000313" key="2">
    <source>
        <dbReference type="Proteomes" id="UP000679848"/>
    </source>
</evidence>
<organism evidence="1 2">
    <name type="scientific">Pusillibacter faecalis</name>
    <dbReference type="NCBI Taxonomy" id="2714358"/>
    <lineage>
        <taxon>Bacteria</taxon>
        <taxon>Bacillati</taxon>
        <taxon>Bacillota</taxon>
        <taxon>Clostridia</taxon>
        <taxon>Eubacteriales</taxon>
        <taxon>Oscillospiraceae</taxon>
        <taxon>Pusillibacter</taxon>
    </lineage>
</organism>
<proteinExistence type="predicted"/>
<name>A0A830U8W6_9FIRM</name>
<reference evidence="1" key="1">
    <citation type="submission" date="2020-09" db="EMBL/GenBank/DDBJ databases">
        <title>New species isolated from human feces.</title>
        <authorList>
            <person name="Kitahara M."/>
            <person name="Shigeno Y."/>
            <person name="Shime M."/>
            <person name="Matsumoto Y."/>
            <person name="Nakamura S."/>
            <person name="Motooka D."/>
            <person name="Fukuoka S."/>
            <person name="Nishikawa H."/>
            <person name="Benno Y."/>
        </authorList>
    </citation>
    <scope>NUCLEOTIDE SEQUENCE</scope>
    <source>
        <strain evidence="1">MM59</strain>
        <plasmid evidence="1">pMM59_01</plasmid>
    </source>
</reference>
<dbReference type="InterPro" id="IPR049215">
    <property type="entry name" value="DUF6809"/>
</dbReference>
<dbReference type="Proteomes" id="UP000679848">
    <property type="component" value="Plasmid pMM59_01"/>
</dbReference>
<sequence>MGEYDYMMALWSQFCPMRSEDEISEKLYRKLRDTLPKHQRKQLLRLMDSTNAHHETVSLESFIAGFQLAAGIARETTRSPYSFAEAEEARACKRE</sequence>
<dbReference type="AlphaFoldDB" id="A0A830U8W6"/>
<keyword evidence="1" id="KW-0614">Plasmid</keyword>
<dbReference type="KEGG" id="pfaa:MM59RIKEN_32400"/>
<dbReference type="Pfam" id="PF20648">
    <property type="entry name" value="DUF6809"/>
    <property type="match status" value="1"/>
</dbReference>
<geneLocation type="plasmid" evidence="1 2">
    <name>pMM59_01</name>
</geneLocation>
<evidence type="ECO:0000313" key="1">
    <source>
        <dbReference type="EMBL" id="BCK85921.1"/>
    </source>
</evidence>
<gene>
    <name evidence="1" type="ORF">MM59RIKEN_32400</name>
</gene>
<accession>A0A830U8W6</accession>